<gene>
    <name evidence="4" type="ORF">PIBRA_LOCUS8514</name>
</gene>
<sequence length="330" mass="38355">MSRKAVATTLNRSLQLLRPKLHCFGRIKYNRLHTTVKEIKIPVPWGHVSAKLWGQENRRPVLALHGWQDNAGTWDPLAPMISDKLPILAIDFPGHGHSSWIPPGFQYYPWDLPRLILTIRDYFKWDKISILGHSMGSIAGMRFACVFPDDVDFYIAVDSLIYDDYDLNQVVERFPKILRKIQLAQTRLNDEPPAYTMDEIKQKWYLGTNKSVALESVQYLAERGLKASSTDPNKFYFNRDARLKSILFNPENKLLVETLVKRLKCPTLYFKAIDSPYASDKYSMEMREVVERNNAKFESHFVPGTHHIQLNNPERLAPTIITFLQRYNFI</sequence>
<dbReference type="InterPro" id="IPR050266">
    <property type="entry name" value="AB_hydrolase_sf"/>
</dbReference>
<dbReference type="GO" id="GO:0016787">
    <property type="term" value="F:hydrolase activity"/>
    <property type="evidence" value="ECO:0007669"/>
    <property type="project" value="UniProtKB-KW"/>
</dbReference>
<comment type="caution">
    <text evidence="4">The sequence shown here is derived from an EMBL/GenBank/DDBJ whole genome shotgun (WGS) entry which is preliminary data.</text>
</comment>
<organism evidence="4 5">
    <name type="scientific">Pieris brassicae</name>
    <name type="common">White butterfly</name>
    <name type="synonym">Large white butterfly</name>
    <dbReference type="NCBI Taxonomy" id="7116"/>
    <lineage>
        <taxon>Eukaryota</taxon>
        <taxon>Metazoa</taxon>
        <taxon>Ecdysozoa</taxon>
        <taxon>Arthropoda</taxon>
        <taxon>Hexapoda</taxon>
        <taxon>Insecta</taxon>
        <taxon>Pterygota</taxon>
        <taxon>Neoptera</taxon>
        <taxon>Endopterygota</taxon>
        <taxon>Lepidoptera</taxon>
        <taxon>Glossata</taxon>
        <taxon>Ditrysia</taxon>
        <taxon>Papilionoidea</taxon>
        <taxon>Pieridae</taxon>
        <taxon>Pierinae</taxon>
        <taxon>Pieris</taxon>
    </lineage>
</organism>
<dbReference type="AlphaFoldDB" id="A0A9P0TGZ7"/>
<keyword evidence="5" id="KW-1185">Reference proteome</keyword>
<dbReference type="EMBL" id="CALOZG010000027">
    <property type="protein sequence ID" value="CAH4032080.1"/>
    <property type="molecule type" value="Genomic_DNA"/>
</dbReference>
<name>A0A9P0TGZ7_PIEBR</name>
<evidence type="ECO:0000259" key="3">
    <source>
        <dbReference type="Pfam" id="PF00561"/>
    </source>
</evidence>
<proteinExistence type="inferred from homology"/>
<evidence type="ECO:0000313" key="5">
    <source>
        <dbReference type="Proteomes" id="UP001152562"/>
    </source>
</evidence>
<accession>A0A9P0TGZ7</accession>
<dbReference type="Proteomes" id="UP001152562">
    <property type="component" value="Unassembled WGS sequence"/>
</dbReference>
<dbReference type="InterPro" id="IPR029058">
    <property type="entry name" value="AB_hydrolase_fold"/>
</dbReference>
<evidence type="ECO:0000256" key="1">
    <source>
        <dbReference type="ARBA" id="ARBA00008645"/>
    </source>
</evidence>
<comment type="similarity">
    <text evidence="1">Belongs to the AB hydrolase superfamily.</text>
</comment>
<dbReference type="InterPro" id="IPR000073">
    <property type="entry name" value="AB_hydrolase_1"/>
</dbReference>
<keyword evidence="2" id="KW-0378">Hydrolase</keyword>
<evidence type="ECO:0000256" key="2">
    <source>
        <dbReference type="ARBA" id="ARBA00022801"/>
    </source>
</evidence>
<evidence type="ECO:0000313" key="4">
    <source>
        <dbReference type="EMBL" id="CAH4032080.1"/>
    </source>
</evidence>
<dbReference type="Pfam" id="PF00561">
    <property type="entry name" value="Abhydrolase_1"/>
    <property type="match status" value="1"/>
</dbReference>
<feature type="domain" description="AB hydrolase-1" evidence="3">
    <location>
        <begin position="60"/>
        <end position="313"/>
    </location>
</feature>
<dbReference type="GO" id="GO:0016020">
    <property type="term" value="C:membrane"/>
    <property type="evidence" value="ECO:0007669"/>
    <property type="project" value="TreeGrafter"/>
</dbReference>
<dbReference type="PANTHER" id="PTHR43798:SF14">
    <property type="entry name" value="SERINE HYDROLASE-LIKE PROTEIN DDB_G0286239"/>
    <property type="match status" value="1"/>
</dbReference>
<dbReference type="PANTHER" id="PTHR43798">
    <property type="entry name" value="MONOACYLGLYCEROL LIPASE"/>
    <property type="match status" value="1"/>
</dbReference>
<protein>
    <recommendedName>
        <fullName evidence="3">AB hydrolase-1 domain-containing protein</fullName>
    </recommendedName>
</protein>
<dbReference type="Gene3D" id="3.40.50.1820">
    <property type="entry name" value="alpha/beta hydrolase"/>
    <property type="match status" value="1"/>
</dbReference>
<dbReference type="SUPFAM" id="SSF53474">
    <property type="entry name" value="alpha/beta-Hydrolases"/>
    <property type="match status" value="1"/>
</dbReference>
<reference evidence="4" key="1">
    <citation type="submission" date="2022-05" db="EMBL/GenBank/DDBJ databases">
        <authorList>
            <person name="Okamura Y."/>
        </authorList>
    </citation>
    <scope>NUCLEOTIDE SEQUENCE</scope>
</reference>